<dbReference type="Pfam" id="PF10056">
    <property type="entry name" value="DUF2293"/>
    <property type="match status" value="1"/>
</dbReference>
<feature type="compositionally biased region" description="Acidic residues" evidence="1">
    <location>
        <begin position="296"/>
        <end position="307"/>
    </location>
</feature>
<reference evidence="3 4" key="1">
    <citation type="journal article" date="2011" name="Nat. Biotechnol.">
        <title>Comparative genomic analysis of the thermophilic biomass-degrading fungi Myceliophthora thermophila and Thielavia terrestris.</title>
        <authorList>
            <person name="Berka R.M."/>
            <person name="Grigoriev I.V."/>
            <person name="Otillar R."/>
            <person name="Salamov A."/>
            <person name="Grimwood J."/>
            <person name="Reid I."/>
            <person name="Ishmael N."/>
            <person name="John T."/>
            <person name="Darmond C."/>
            <person name="Moisan M.-C."/>
            <person name="Henrissat B."/>
            <person name="Coutinho P.M."/>
            <person name="Lombard V."/>
            <person name="Natvig D.O."/>
            <person name="Lindquist E."/>
            <person name="Schmutz J."/>
            <person name="Lucas S."/>
            <person name="Harris P."/>
            <person name="Powlowski J."/>
            <person name="Bellemare A."/>
            <person name="Taylor D."/>
            <person name="Butler G."/>
            <person name="de Vries R.P."/>
            <person name="Allijn I.E."/>
            <person name="van den Brink J."/>
            <person name="Ushinsky S."/>
            <person name="Storms R."/>
            <person name="Powell A.J."/>
            <person name="Paulsen I.T."/>
            <person name="Elbourne L.D.H."/>
            <person name="Baker S.E."/>
            <person name="Magnuson J."/>
            <person name="LaBoissiere S."/>
            <person name="Clutterbuck A.J."/>
            <person name="Martinez D."/>
            <person name="Wogulis M."/>
            <person name="de Leon A.L."/>
            <person name="Rey M.W."/>
            <person name="Tsang A."/>
        </authorList>
    </citation>
    <scope>NUCLEOTIDE SEQUENCE [LARGE SCALE GENOMIC DNA]</scope>
    <source>
        <strain evidence="4">ATCC 42464 / BCRC 31852 / DSM 1799</strain>
    </source>
</reference>
<name>G2QCK5_THET4</name>
<dbReference type="InterPro" id="IPR018744">
    <property type="entry name" value="DUF2293"/>
</dbReference>
<evidence type="ECO:0000313" key="4">
    <source>
        <dbReference type="Proteomes" id="UP000007322"/>
    </source>
</evidence>
<dbReference type="KEGG" id="mtm:MYCTH_2303353"/>
<dbReference type="HOGENOM" id="CLU_060995_0_0_1"/>
<dbReference type="AlphaFoldDB" id="G2QCK5"/>
<dbReference type="OMA" id="DAREQVW"/>
<feature type="domain" description="DUF2293" evidence="2">
    <location>
        <begin position="96"/>
        <end position="179"/>
    </location>
</feature>
<dbReference type="VEuPathDB" id="FungiDB:MYCTH_2303353"/>
<dbReference type="GeneID" id="11512649"/>
<dbReference type="PANTHER" id="PTHR38113:SF2">
    <property type="entry name" value="DUF2293 DOMAIN-CONTAINING PROTEIN"/>
    <property type="match status" value="1"/>
</dbReference>
<dbReference type="PANTHER" id="PTHR38113">
    <property type="match status" value="1"/>
</dbReference>
<organism evidence="3 4">
    <name type="scientific">Thermothelomyces thermophilus (strain ATCC 42464 / BCRC 31852 / DSM 1799)</name>
    <name type="common">Sporotrichum thermophile</name>
    <dbReference type="NCBI Taxonomy" id="573729"/>
    <lineage>
        <taxon>Eukaryota</taxon>
        <taxon>Fungi</taxon>
        <taxon>Dikarya</taxon>
        <taxon>Ascomycota</taxon>
        <taxon>Pezizomycotina</taxon>
        <taxon>Sordariomycetes</taxon>
        <taxon>Sordariomycetidae</taxon>
        <taxon>Sordariales</taxon>
        <taxon>Chaetomiaceae</taxon>
        <taxon>Thermothelomyces</taxon>
    </lineage>
</organism>
<feature type="region of interest" description="Disordered" evidence="1">
    <location>
        <begin position="296"/>
        <end position="317"/>
    </location>
</feature>
<dbReference type="RefSeq" id="XP_003662573.1">
    <property type="nucleotide sequence ID" value="XM_003662525.1"/>
</dbReference>
<dbReference type="InParanoid" id="G2QCK5"/>
<accession>G2QCK5</accession>
<feature type="compositionally biased region" description="Low complexity" evidence="1">
    <location>
        <begin position="308"/>
        <end position="317"/>
    </location>
</feature>
<feature type="region of interest" description="Disordered" evidence="1">
    <location>
        <begin position="184"/>
        <end position="205"/>
    </location>
</feature>
<evidence type="ECO:0000313" key="3">
    <source>
        <dbReference type="EMBL" id="AEO57328.1"/>
    </source>
</evidence>
<protein>
    <recommendedName>
        <fullName evidence="2">DUF2293 domain-containing protein</fullName>
    </recommendedName>
</protein>
<gene>
    <name evidence="3" type="ORF">MYCTH_2303353</name>
</gene>
<dbReference type="Proteomes" id="UP000007322">
    <property type="component" value="Chromosome 3"/>
</dbReference>
<feature type="compositionally biased region" description="Basic residues" evidence="1">
    <location>
        <begin position="195"/>
        <end position="204"/>
    </location>
</feature>
<keyword evidence="4" id="KW-1185">Reference proteome</keyword>
<proteinExistence type="predicted"/>
<sequence>MSQGEPEVREHEPMPKGYRFVPKGNVYITKNCRKKTHEAGKTLYVVVDKRGKPMGLRCPAYIHNLVMSENKATASQRAKLVQKRDAAIRESFEKVLLDLFPRIPKEDLSQILDHSLKKHSRRVGRTGKVALQDRVKLAVRAHIRHAHTEYDQLLRQGVRRQAAREQIWGKLNEVARRWGGRSVKPVATTPVGDRRTKRGKKAAHHRETLGPKFVAKTAAVRSGRVSTRFTGQEAPYPTVPLSGPRTRAKTTRLRSPNLARERPTPEDSDTCTIDGFDADVDGYFEDVDAQDAVFTVDEETSDDESDDSGWSWSDVDL</sequence>
<dbReference type="OrthoDB" id="5381833at2759"/>
<dbReference type="EMBL" id="CP003004">
    <property type="protein sequence ID" value="AEO57328.1"/>
    <property type="molecule type" value="Genomic_DNA"/>
</dbReference>
<evidence type="ECO:0000256" key="1">
    <source>
        <dbReference type="SAM" id="MobiDB-lite"/>
    </source>
</evidence>
<feature type="region of interest" description="Disordered" evidence="1">
    <location>
        <begin position="230"/>
        <end position="275"/>
    </location>
</feature>
<evidence type="ECO:0000259" key="2">
    <source>
        <dbReference type="Pfam" id="PF10056"/>
    </source>
</evidence>
<dbReference type="eggNOG" id="ENOG502SQI9">
    <property type="taxonomic scope" value="Eukaryota"/>
</dbReference>